<organism evidence="4 5">
    <name type="scientific">Sphingomicrobium sediminis</name>
    <dbReference type="NCBI Taxonomy" id="2950949"/>
    <lineage>
        <taxon>Bacteria</taxon>
        <taxon>Pseudomonadati</taxon>
        <taxon>Pseudomonadota</taxon>
        <taxon>Alphaproteobacteria</taxon>
        <taxon>Sphingomonadales</taxon>
        <taxon>Sphingomonadaceae</taxon>
        <taxon>Sphingomicrobium</taxon>
    </lineage>
</organism>
<evidence type="ECO:0000256" key="2">
    <source>
        <dbReference type="SAM" id="SignalP"/>
    </source>
</evidence>
<accession>A0A9X2J1G0</accession>
<dbReference type="InterPro" id="IPR050767">
    <property type="entry name" value="Sel1_AlgK"/>
</dbReference>
<comment type="caution">
    <text evidence="4">The sequence shown here is derived from an EMBL/GenBank/DDBJ whole genome shotgun (WGS) entry which is preliminary data.</text>
</comment>
<keyword evidence="5" id="KW-1185">Reference proteome</keyword>
<dbReference type="Gene3D" id="1.25.40.10">
    <property type="entry name" value="Tetratricopeptide repeat domain"/>
    <property type="match status" value="1"/>
</dbReference>
<dbReference type="SUPFAM" id="SSF81901">
    <property type="entry name" value="HCP-like"/>
    <property type="match status" value="1"/>
</dbReference>
<sequence>MRRSIMTAALIALASPAIAQNAQPAPTVAEGVAAWRGGNENRAVEIWTPLAEAGNPQAQFHLGQAYRLGRGVAQPDTARARTLFEQAARQGHLGARTNLGLILYSDGNRVGGLRWLRGAADRGEPRAMLVYGTALFNGDQLERDYVTGYALVSRAAAQGLAPASTTLAQMDEVLPLEQRTAGVRLAQRLATGDAKLSDLLGDEDVQMASVDPVPPAQSPATTPARRPTVQTAEPNATRPPARPAAPTSPAPAPAANPASGWTVQLGAFSREGGAQSLYRQLSGLPVFAGKQPIYQKSGNVTRLRVGPFASAVEAKRACDVMASRGQACFAVAP</sequence>
<feature type="domain" description="SPOR" evidence="3">
    <location>
        <begin position="255"/>
        <end position="333"/>
    </location>
</feature>
<name>A0A9X2J1G0_9SPHN</name>
<dbReference type="InterPro" id="IPR036680">
    <property type="entry name" value="SPOR-like_sf"/>
</dbReference>
<reference evidence="4" key="1">
    <citation type="submission" date="2022-06" db="EMBL/GenBank/DDBJ databases">
        <title>Sphingomicrobium sedimins sp. nov., a marine bacterium isolated from tidal flat.</title>
        <authorList>
            <person name="Kim C.-H."/>
            <person name="Yoo Y."/>
            <person name="Kim J.-J."/>
        </authorList>
    </citation>
    <scope>NUCLEOTIDE SEQUENCE</scope>
    <source>
        <strain evidence="4">GRR-S6-50</strain>
    </source>
</reference>
<dbReference type="PANTHER" id="PTHR11102">
    <property type="entry name" value="SEL-1-LIKE PROTEIN"/>
    <property type="match status" value="1"/>
</dbReference>
<protein>
    <submittedName>
        <fullName evidence="4">SPOR domain-containing protein</fullName>
    </submittedName>
</protein>
<dbReference type="InterPro" id="IPR007730">
    <property type="entry name" value="SPOR-like_dom"/>
</dbReference>
<dbReference type="EMBL" id="JAMSHT010000001">
    <property type="protein sequence ID" value="MCM8556689.1"/>
    <property type="molecule type" value="Genomic_DNA"/>
</dbReference>
<dbReference type="Proteomes" id="UP001155128">
    <property type="component" value="Unassembled WGS sequence"/>
</dbReference>
<evidence type="ECO:0000256" key="1">
    <source>
        <dbReference type="SAM" id="MobiDB-lite"/>
    </source>
</evidence>
<dbReference type="PROSITE" id="PS51724">
    <property type="entry name" value="SPOR"/>
    <property type="match status" value="1"/>
</dbReference>
<evidence type="ECO:0000259" key="3">
    <source>
        <dbReference type="PROSITE" id="PS51724"/>
    </source>
</evidence>
<dbReference type="Gene3D" id="3.30.70.1070">
    <property type="entry name" value="Sporulation related repeat"/>
    <property type="match status" value="1"/>
</dbReference>
<feature type="region of interest" description="Disordered" evidence="1">
    <location>
        <begin position="209"/>
        <end position="258"/>
    </location>
</feature>
<dbReference type="Pfam" id="PF05036">
    <property type="entry name" value="SPOR"/>
    <property type="match status" value="1"/>
</dbReference>
<dbReference type="InterPro" id="IPR011990">
    <property type="entry name" value="TPR-like_helical_dom_sf"/>
</dbReference>
<dbReference type="InterPro" id="IPR006597">
    <property type="entry name" value="Sel1-like"/>
</dbReference>
<feature type="chain" id="PRO_5040866382" evidence="2">
    <location>
        <begin position="20"/>
        <end position="333"/>
    </location>
</feature>
<proteinExistence type="predicted"/>
<evidence type="ECO:0000313" key="4">
    <source>
        <dbReference type="EMBL" id="MCM8556689.1"/>
    </source>
</evidence>
<keyword evidence="2" id="KW-0732">Signal</keyword>
<feature type="signal peptide" evidence="2">
    <location>
        <begin position="1"/>
        <end position="19"/>
    </location>
</feature>
<dbReference type="Pfam" id="PF08238">
    <property type="entry name" value="Sel1"/>
    <property type="match status" value="2"/>
</dbReference>
<feature type="compositionally biased region" description="Pro residues" evidence="1">
    <location>
        <begin position="240"/>
        <end position="254"/>
    </location>
</feature>
<dbReference type="SMART" id="SM00671">
    <property type="entry name" value="SEL1"/>
    <property type="match status" value="3"/>
</dbReference>
<gene>
    <name evidence="4" type="ORF">NDO55_02490</name>
</gene>
<dbReference type="RefSeq" id="WP_252112114.1">
    <property type="nucleotide sequence ID" value="NZ_JAMSHT010000001.1"/>
</dbReference>
<dbReference type="SUPFAM" id="SSF110997">
    <property type="entry name" value="Sporulation related repeat"/>
    <property type="match status" value="1"/>
</dbReference>
<evidence type="ECO:0000313" key="5">
    <source>
        <dbReference type="Proteomes" id="UP001155128"/>
    </source>
</evidence>
<dbReference type="PANTHER" id="PTHR11102:SF160">
    <property type="entry name" value="ERAD-ASSOCIATED E3 UBIQUITIN-PROTEIN LIGASE COMPONENT HRD3"/>
    <property type="match status" value="1"/>
</dbReference>
<dbReference type="GO" id="GO:0042834">
    <property type="term" value="F:peptidoglycan binding"/>
    <property type="evidence" value="ECO:0007669"/>
    <property type="project" value="InterPro"/>
</dbReference>
<dbReference type="AlphaFoldDB" id="A0A9X2J1G0"/>